<dbReference type="EMBL" id="JAHMHR010000064">
    <property type="protein sequence ID" value="KAK1659186.1"/>
    <property type="molecule type" value="Genomic_DNA"/>
</dbReference>
<keyword evidence="2" id="KW-1185">Reference proteome</keyword>
<gene>
    <name evidence="1" type="ORF">BDP55DRAFT_366778</name>
</gene>
<sequence length="133" mass="14949">MRHKSFTSVAALLSILAELLLSGIPSSFLLRLSPFQVFDTYSMEALKLCHPVGAMPHLAWPKSVTFLFQGGRDRRSEGLFEYCFPKPILCLSLEYIRHSSVANLESAVRVPSISKTVVLYITLARHQKAQKKI</sequence>
<comment type="caution">
    <text evidence="1">The sequence shown here is derived from an EMBL/GenBank/DDBJ whole genome shotgun (WGS) entry which is preliminary data.</text>
</comment>
<dbReference type="GeneID" id="85451608"/>
<dbReference type="Proteomes" id="UP001224890">
    <property type="component" value="Unassembled WGS sequence"/>
</dbReference>
<evidence type="ECO:0000313" key="1">
    <source>
        <dbReference type="EMBL" id="KAK1659186.1"/>
    </source>
</evidence>
<dbReference type="AlphaFoldDB" id="A0AAJ0ACN8"/>
<protein>
    <submittedName>
        <fullName evidence="1">Uncharacterized protein</fullName>
    </submittedName>
</protein>
<dbReference type="RefSeq" id="XP_060423950.1">
    <property type="nucleotide sequence ID" value="XM_060567082.1"/>
</dbReference>
<name>A0AAJ0ACN8_9PEZI</name>
<organism evidence="1 2">
    <name type="scientific">Colletotrichum godetiae</name>
    <dbReference type="NCBI Taxonomy" id="1209918"/>
    <lineage>
        <taxon>Eukaryota</taxon>
        <taxon>Fungi</taxon>
        <taxon>Dikarya</taxon>
        <taxon>Ascomycota</taxon>
        <taxon>Pezizomycotina</taxon>
        <taxon>Sordariomycetes</taxon>
        <taxon>Hypocreomycetidae</taxon>
        <taxon>Glomerellales</taxon>
        <taxon>Glomerellaceae</taxon>
        <taxon>Colletotrichum</taxon>
        <taxon>Colletotrichum acutatum species complex</taxon>
    </lineage>
</organism>
<accession>A0AAJ0ACN8</accession>
<reference evidence="1" key="1">
    <citation type="submission" date="2021-06" db="EMBL/GenBank/DDBJ databases">
        <title>Comparative genomics, transcriptomics and evolutionary studies reveal genomic signatures of adaptation to plant cell wall in hemibiotrophic fungi.</title>
        <authorList>
            <consortium name="DOE Joint Genome Institute"/>
            <person name="Baroncelli R."/>
            <person name="Diaz J.F."/>
            <person name="Benocci T."/>
            <person name="Peng M."/>
            <person name="Battaglia E."/>
            <person name="Haridas S."/>
            <person name="Andreopoulos W."/>
            <person name="Labutti K."/>
            <person name="Pangilinan J."/>
            <person name="Floch G.L."/>
            <person name="Makela M.R."/>
            <person name="Henrissat B."/>
            <person name="Grigoriev I.V."/>
            <person name="Crouch J.A."/>
            <person name="De Vries R.P."/>
            <person name="Sukno S.A."/>
            <person name="Thon M.R."/>
        </authorList>
    </citation>
    <scope>NUCLEOTIDE SEQUENCE</scope>
    <source>
        <strain evidence="1">CBS 193.32</strain>
    </source>
</reference>
<proteinExistence type="predicted"/>
<evidence type="ECO:0000313" key="2">
    <source>
        <dbReference type="Proteomes" id="UP001224890"/>
    </source>
</evidence>